<protein>
    <recommendedName>
        <fullName evidence="3 6">Flagellar basal body rod protein FlgB</fullName>
    </recommendedName>
</protein>
<feature type="domain" description="Flagellar basal body rod protein N-terminal" evidence="7">
    <location>
        <begin position="24"/>
        <end position="38"/>
    </location>
</feature>
<dbReference type="EMBL" id="CP033169">
    <property type="protein sequence ID" value="AYO30461.1"/>
    <property type="molecule type" value="Genomic_DNA"/>
</dbReference>
<dbReference type="GO" id="GO:0071978">
    <property type="term" value="P:bacterial-type flagellum-dependent swarming motility"/>
    <property type="evidence" value="ECO:0007669"/>
    <property type="project" value="TreeGrafter"/>
</dbReference>
<sequence>MMGLFDSISLMEKLLDAKWLRNRILSNNIANADTPGYKRSDVSFEEVLKKNMEQENVLPLTTTHKNHISNIKMVSDIQPRIFVQNDTTLRNDRNNVDIDKEMVELTKNTLSYNMTADQLQRVFQLLNMAISEGRR</sequence>
<evidence type="ECO:0000313" key="9">
    <source>
        <dbReference type="Proteomes" id="UP000280960"/>
    </source>
</evidence>
<dbReference type="PIRSF" id="PIRSF002889">
    <property type="entry name" value="Rod_FlgB"/>
    <property type="match status" value="1"/>
</dbReference>
<evidence type="ECO:0000256" key="2">
    <source>
        <dbReference type="ARBA" id="ARBA00009677"/>
    </source>
</evidence>
<comment type="subunit">
    <text evidence="6">The basal body constitutes a major portion of the flagellar organelle and consists of a number of rings mounted on a central rod.</text>
</comment>
<dbReference type="NCBIfam" id="TIGR01396">
    <property type="entry name" value="FlgB"/>
    <property type="match status" value="1"/>
</dbReference>
<organism evidence="8 9">
    <name type="scientific">Biomaibacter acetigenes</name>
    <dbReference type="NCBI Taxonomy" id="2316383"/>
    <lineage>
        <taxon>Bacteria</taxon>
        <taxon>Bacillati</taxon>
        <taxon>Bacillota</taxon>
        <taxon>Clostridia</taxon>
        <taxon>Thermosediminibacterales</taxon>
        <taxon>Tepidanaerobacteraceae</taxon>
        <taxon>Biomaibacter</taxon>
    </lineage>
</organism>
<keyword evidence="8" id="KW-0966">Cell projection</keyword>
<comment type="similarity">
    <text evidence="2 6">Belongs to the flagella basal body rod proteins family.</text>
</comment>
<evidence type="ECO:0000256" key="3">
    <source>
        <dbReference type="ARBA" id="ARBA00014376"/>
    </source>
</evidence>
<keyword evidence="4 6" id="KW-0975">Bacterial flagellum</keyword>
<evidence type="ECO:0000256" key="6">
    <source>
        <dbReference type="PIRNR" id="PIRNR002889"/>
    </source>
</evidence>
<dbReference type="Proteomes" id="UP000280960">
    <property type="component" value="Chromosome"/>
</dbReference>
<dbReference type="GO" id="GO:0030694">
    <property type="term" value="C:bacterial-type flagellum basal body, rod"/>
    <property type="evidence" value="ECO:0007669"/>
    <property type="project" value="InterPro"/>
</dbReference>
<comment type="subcellular location">
    <subcellularLocation>
        <location evidence="1 6">Bacterial flagellum basal body</location>
    </subcellularLocation>
</comment>
<evidence type="ECO:0000259" key="7">
    <source>
        <dbReference type="Pfam" id="PF00460"/>
    </source>
</evidence>
<keyword evidence="8" id="KW-0969">Cilium</keyword>
<dbReference type="Pfam" id="PF00460">
    <property type="entry name" value="Flg_bb_rod"/>
    <property type="match status" value="1"/>
</dbReference>
<gene>
    <name evidence="8" type="primary">flgB</name>
    <name evidence="8" type="ORF">D2962_07345</name>
</gene>
<evidence type="ECO:0000256" key="1">
    <source>
        <dbReference type="ARBA" id="ARBA00004117"/>
    </source>
</evidence>
<dbReference type="KEGG" id="bacg:D2962_07345"/>
<keyword evidence="8" id="KW-0282">Flagellum</keyword>
<dbReference type="InterPro" id="IPR001444">
    <property type="entry name" value="Flag_bb_rod_N"/>
</dbReference>
<dbReference type="PANTHER" id="PTHR30435:SF12">
    <property type="entry name" value="FLAGELLAR BASAL BODY ROD PROTEIN FLGB"/>
    <property type="match status" value="1"/>
</dbReference>
<keyword evidence="9" id="KW-1185">Reference proteome</keyword>
<evidence type="ECO:0000313" key="8">
    <source>
        <dbReference type="EMBL" id="AYO30461.1"/>
    </source>
</evidence>
<reference evidence="8 9" key="1">
    <citation type="submission" date="2018-10" db="EMBL/GenBank/DDBJ databases">
        <authorList>
            <person name="Zhang X."/>
        </authorList>
    </citation>
    <scope>NUCLEOTIDE SEQUENCE [LARGE SCALE GENOMIC DNA]</scope>
    <source>
        <strain evidence="8 9">SK-G1</strain>
    </source>
</reference>
<name>A0A3G2R517_9FIRM</name>
<dbReference type="PANTHER" id="PTHR30435">
    <property type="entry name" value="FLAGELLAR PROTEIN"/>
    <property type="match status" value="1"/>
</dbReference>
<dbReference type="AlphaFoldDB" id="A0A3G2R517"/>
<accession>A0A3G2R517</accession>
<proteinExistence type="inferred from homology"/>
<dbReference type="InterPro" id="IPR006300">
    <property type="entry name" value="FlgB"/>
</dbReference>
<evidence type="ECO:0000256" key="4">
    <source>
        <dbReference type="ARBA" id="ARBA00023143"/>
    </source>
</evidence>
<evidence type="ECO:0000256" key="5">
    <source>
        <dbReference type="ARBA" id="ARBA00024934"/>
    </source>
</evidence>
<comment type="function">
    <text evidence="5 6">Structural component of flagellum, the bacterial motility apparatus. Part of the rod structure of flagellar basal body.</text>
</comment>